<keyword evidence="9" id="KW-0539">Nucleus</keyword>
<feature type="region of interest" description="Disordered" evidence="11">
    <location>
        <begin position="1"/>
        <end position="27"/>
    </location>
</feature>
<evidence type="ECO:0000259" key="12">
    <source>
        <dbReference type="PROSITE" id="PS50827"/>
    </source>
</evidence>
<dbReference type="InterPro" id="IPR040221">
    <property type="entry name" value="CDCA7/CDA7L"/>
</dbReference>
<evidence type="ECO:0000256" key="11">
    <source>
        <dbReference type="SAM" id="MobiDB-lite"/>
    </source>
</evidence>
<dbReference type="GO" id="GO:0005634">
    <property type="term" value="C:nucleus"/>
    <property type="evidence" value="ECO:0007669"/>
    <property type="project" value="UniProtKB-SubCell"/>
</dbReference>
<feature type="compositionally biased region" description="Polar residues" evidence="11">
    <location>
        <begin position="1"/>
        <end position="12"/>
    </location>
</feature>
<keyword evidence="7" id="KW-0805">Transcription regulation</keyword>
<evidence type="ECO:0000256" key="3">
    <source>
        <dbReference type="ARBA" id="ARBA00022490"/>
    </source>
</evidence>
<keyword evidence="10" id="KW-0175">Coiled coil</keyword>
<feature type="region of interest" description="Disordered" evidence="11">
    <location>
        <begin position="165"/>
        <end position="190"/>
    </location>
</feature>
<keyword evidence="4" id="KW-1017">Isopeptide bond</keyword>
<keyword evidence="8" id="KW-0804">Transcription</keyword>
<keyword evidence="14" id="KW-1185">Reference proteome</keyword>
<reference evidence="13 14" key="1">
    <citation type="submission" date="2024-04" db="EMBL/GenBank/DDBJ databases">
        <authorList>
            <person name="Fracassetti M."/>
        </authorList>
    </citation>
    <scope>NUCLEOTIDE SEQUENCE [LARGE SCALE GENOMIC DNA]</scope>
</reference>
<dbReference type="SMART" id="SM00571">
    <property type="entry name" value="DDT"/>
    <property type="match status" value="1"/>
</dbReference>
<evidence type="ECO:0000256" key="10">
    <source>
        <dbReference type="SAM" id="Coils"/>
    </source>
</evidence>
<dbReference type="PANTHER" id="PTHR31169:SF8">
    <property type="entry name" value="ZINC-FINGER DOMAIN OF MONOAMINE-OXIDASE A REPRESSOR R1 PROTEIN"/>
    <property type="match status" value="1"/>
</dbReference>
<evidence type="ECO:0000313" key="14">
    <source>
        <dbReference type="Proteomes" id="UP001497516"/>
    </source>
</evidence>
<dbReference type="GO" id="GO:0005737">
    <property type="term" value="C:cytoplasm"/>
    <property type="evidence" value="ECO:0007669"/>
    <property type="project" value="UniProtKB-SubCell"/>
</dbReference>
<dbReference type="AlphaFoldDB" id="A0AAV2G6L4"/>
<protein>
    <recommendedName>
        <fullName evidence="12">DDT domain-containing protein</fullName>
    </recommendedName>
</protein>
<keyword evidence="6" id="KW-0832">Ubl conjugation</keyword>
<organism evidence="13 14">
    <name type="scientific">Linum trigynum</name>
    <dbReference type="NCBI Taxonomy" id="586398"/>
    <lineage>
        <taxon>Eukaryota</taxon>
        <taxon>Viridiplantae</taxon>
        <taxon>Streptophyta</taxon>
        <taxon>Embryophyta</taxon>
        <taxon>Tracheophyta</taxon>
        <taxon>Spermatophyta</taxon>
        <taxon>Magnoliopsida</taxon>
        <taxon>eudicotyledons</taxon>
        <taxon>Gunneridae</taxon>
        <taxon>Pentapetalae</taxon>
        <taxon>rosids</taxon>
        <taxon>fabids</taxon>
        <taxon>Malpighiales</taxon>
        <taxon>Linaceae</taxon>
        <taxon>Linum</taxon>
    </lineage>
</organism>
<dbReference type="PROSITE" id="PS50827">
    <property type="entry name" value="DDT"/>
    <property type="match status" value="1"/>
</dbReference>
<sequence>MVSAQASPTVEIQRSPLKEGKSRTKDPGLRVVGGRIYDSVNGKTCHQCRQKTMDVMARCRFMKESSKPCVVTYCHKCLLNRYGEVAENVPQMDNWHCPKCRGICNCSFCMKKKGHKPTGILTHTAKQNGFASVSELLQVKGPENFVYNRVKDKDASPMKTAFKVEPEVGSPRKPGKENSLDGISDLPLHSQNEIPSPKIIEFKKTKREKLKEVSNGHGEDAASMVKMKKPRITEQMSKNDDAVVPKVHDDDISAMDVIGNDNLETIMNPSSKSCWKQINEVLHNEIPLPGGSILTNVAGVDLAPEDAGQVLQFLEFCNAFGQAFDLKKGHAEAAIREMVKGRRGCRTQSSFVIQIHIQLLALIQEDIDERCPTLSPTDGQNSWLLSLGDFVSKYPFMSKDFPPDRFNKGNAIYEELSISGKLKLLNFLCDETLNTMELRDIIDEQILELDESRKEAKAKILAAKEKEKEVKKKKQDEIAKAVLAKNGAPLSISEHEALMSQIKEQTSQAHAEMEEAKAMVSKESQRSEAVRSVPMLLDIKGRAFWRLKSYNNSKYILLQDMGDWDSDSPSEKWFTFDEAQIPEVERYISVTRSRRNVKVRKGYEPVPDMSTWRKAHSFLQVKT</sequence>
<feature type="coiled-coil region" evidence="10">
    <location>
        <begin position="446"/>
        <end position="473"/>
    </location>
</feature>
<feature type="domain" description="DDT" evidence="12">
    <location>
        <begin position="304"/>
        <end position="369"/>
    </location>
</feature>
<evidence type="ECO:0000256" key="9">
    <source>
        <dbReference type="ARBA" id="ARBA00023242"/>
    </source>
</evidence>
<dbReference type="InterPro" id="IPR028942">
    <property type="entry name" value="WHIM1_dom"/>
</dbReference>
<accession>A0AAV2G6L4</accession>
<evidence type="ECO:0000313" key="13">
    <source>
        <dbReference type="EMBL" id="CAL1405413.1"/>
    </source>
</evidence>
<evidence type="ECO:0000256" key="5">
    <source>
        <dbReference type="ARBA" id="ARBA00022553"/>
    </source>
</evidence>
<keyword evidence="5" id="KW-0597">Phosphoprotein</keyword>
<dbReference type="Pfam" id="PF10497">
    <property type="entry name" value="zf-4CXXC_R1"/>
    <property type="match status" value="1"/>
</dbReference>
<dbReference type="Pfam" id="PF15612">
    <property type="entry name" value="WHIM1"/>
    <property type="match status" value="1"/>
</dbReference>
<name>A0AAV2G6L4_9ROSI</name>
<evidence type="ECO:0000256" key="7">
    <source>
        <dbReference type="ARBA" id="ARBA00023015"/>
    </source>
</evidence>
<feature type="compositionally biased region" description="Basic and acidic residues" evidence="11">
    <location>
        <begin position="16"/>
        <end position="27"/>
    </location>
</feature>
<evidence type="ECO:0000256" key="1">
    <source>
        <dbReference type="ARBA" id="ARBA00004123"/>
    </source>
</evidence>
<dbReference type="InterPro" id="IPR018501">
    <property type="entry name" value="DDT_dom"/>
</dbReference>
<gene>
    <name evidence="13" type="ORF">LTRI10_LOCUS45199</name>
</gene>
<evidence type="ECO:0000256" key="2">
    <source>
        <dbReference type="ARBA" id="ARBA00004496"/>
    </source>
</evidence>
<dbReference type="Proteomes" id="UP001497516">
    <property type="component" value="Chromosome 8"/>
</dbReference>
<evidence type="ECO:0000256" key="4">
    <source>
        <dbReference type="ARBA" id="ARBA00022499"/>
    </source>
</evidence>
<proteinExistence type="predicted"/>
<evidence type="ECO:0000256" key="8">
    <source>
        <dbReference type="ARBA" id="ARBA00023163"/>
    </source>
</evidence>
<dbReference type="EMBL" id="OZ034821">
    <property type="protein sequence ID" value="CAL1405413.1"/>
    <property type="molecule type" value="Genomic_DNA"/>
</dbReference>
<dbReference type="PANTHER" id="PTHR31169">
    <property type="entry name" value="OS05G0300700 PROTEIN"/>
    <property type="match status" value="1"/>
</dbReference>
<evidence type="ECO:0000256" key="6">
    <source>
        <dbReference type="ARBA" id="ARBA00022843"/>
    </source>
</evidence>
<keyword evidence="3" id="KW-0963">Cytoplasm</keyword>
<comment type="subcellular location">
    <subcellularLocation>
        <location evidence="2">Cytoplasm</location>
    </subcellularLocation>
    <subcellularLocation>
        <location evidence="1">Nucleus</location>
    </subcellularLocation>
</comment>
<dbReference type="InterPro" id="IPR018866">
    <property type="entry name" value="Znf-4CXXC_R1"/>
</dbReference>
<dbReference type="GO" id="GO:0006355">
    <property type="term" value="P:regulation of DNA-templated transcription"/>
    <property type="evidence" value="ECO:0007669"/>
    <property type="project" value="InterPro"/>
</dbReference>